<dbReference type="OrthoDB" id="9807606at2"/>
<dbReference type="GO" id="GO:0006635">
    <property type="term" value="P:fatty acid beta-oxidation"/>
    <property type="evidence" value="ECO:0007669"/>
    <property type="project" value="TreeGrafter"/>
</dbReference>
<dbReference type="RefSeq" id="WP_146387179.1">
    <property type="nucleotide sequence ID" value="NZ_VOHK01000003.1"/>
</dbReference>
<dbReference type="CDD" id="cd06558">
    <property type="entry name" value="crotonase-like"/>
    <property type="match status" value="1"/>
</dbReference>
<dbReference type="SUPFAM" id="SSF52096">
    <property type="entry name" value="ClpP/crotonase"/>
    <property type="match status" value="1"/>
</dbReference>
<evidence type="ECO:0000313" key="4">
    <source>
        <dbReference type="Proteomes" id="UP000319980"/>
    </source>
</evidence>
<dbReference type="GO" id="GO:0016853">
    <property type="term" value="F:isomerase activity"/>
    <property type="evidence" value="ECO:0007669"/>
    <property type="project" value="UniProtKB-KW"/>
</dbReference>
<keyword evidence="2" id="KW-0456">Lyase</keyword>
<dbReference type="InterPro" id="IPR001753">
    <property type="entry name" value="Enoyl-CoA_hydra/iso"/>
</dbReference>
<dbReference type="Gene3D" id="1.10.12.10">
    <property type="entry name" value="Lyase 2-enoyl-coa Hydratase, Chain A, domain 2"/>
    <property type="match status" value="1"/>
</dbReference>
<keyword evidence="4" id="KW-1185">Reference proteome</keyword>
<dbReference type="Proteomes" id="UP000319980">
    <property type="component" value="Unassembled WGS sequence"/>
</dbReference>
<keyword evidence="3" id="KW-0413">Isomerase</keyword>
<protein>
    <submittedName>
        <fullName evidence="3">Enoyl-CoA hydratase/isomerase family protein</fullName>
    </submittedName>
</protein>
<evidence type="ECO:0000256" key="2">
    <source>
        <dbReference type="ARBA" id="ARBA00023239"/>
    </source>
</evidence>
<comment type="similarity">
    <text evidence="1">Belongs to the enoyl-CoA hydratase/isomerase family.</text>
</comment>
<evidence type="ECO:0000313" key="3">
    <source>
        <dbReference type="EMBL" id="TWT21443.1"/>
    </source>
</evidence>
<dbReference type="GO" id="GO:0016829">
    <property type="term" value="F:lyase activity"/>
    <property type="evidence" value="ECO:0007669"/>
    <property type="project" value="UniProtKB-KW"/>
</dbReference>
<organism evidence="3 4">
    <name type="scientific">Luteimonas marina</name>
    <dbReference type="NCBI Taxonomy" id="488485"/>
    <lineage>
        <taxon>Bacteria</taxon>
        <taxon>Pseudomonadati</taxon>
        <taxon>Pseudomonadota</taxon>
        <taxon>Gammaproteobacteria</taxon>
        <taxon>Lysobacterales</taxon>
        <taxon>Lysobacteraceae</taxon>
        <taxon>Luteimonas</taxon>
    </lineage>
</organism>
<sequence>MGIAYEVSDGIAMVRFDRPDKLNALTLAMYRELGDAFIAAREDSRVRVVILTASGQRAFCVGADLGESIPALMEDRFDISQWDDAHLKNLRLYKPVLCAINGLCLGGGFEIMLGTDIRIAAEHAKFALPEPSLGIVPAGGTLVRLVRQIPYAHAMELLLTANGFSAQDLLAKGLINRVVPAAELMPQTLALAERIKALSPTALAVVKESVQRLVHLPEAEAFAEEARLGQRAFTSADARLGLAAFAKKQTPVFD</sequence>
<evidence type="ECO:0000256" key="1">
    <source>
        <dbReference type="ARBA" id="ARBA00005254"/>
    </source>
</evidence>
<proteinExistence type="inferred from homology"/>
<dbReference type="PANTHER" id="PTHR11941">
    <property type="entry name" value="ENOYL-COA HYDRATASE-RELATED"/>
    <property type="match status" value="1"/>
</dbReference>
<name>A0A5C5U523_9GAMM</name>
<dbReference type="Pfam" id="PF00378">
    <property type="entry name" value="ECH_1"/>
    <property type="match status" value="1"/>
</dbReference>
<dbReference type="PANTHER" id="PTHR11941:SF54">
    <property type="entry name" value="ENOYL-COA HYDRATASE, MITOCHONDRIAL"/>
    <property type="match status" value="1"/>
</dbReference>
<dbReference type="InterPro" id="IPR029045">
    <property type="entry name" value="ClpP/crotonase-like_dom_sf"/>
</dbReference>
<gene>
    <name evidence="3" type="ORF">FQY83_08875</name>
</gene>
<dbReference type="InterPro" id="IPR014748">
    <property type="entry name" value="Enoyl-CoA_hydra_C"/>
</dbReference>
<dbReference type="Gene3D" id="3.90.226.10">
    <property type="entry name" value="2-enoyl-CoA Hydratase, Chain A, domain 1"/>
    <property type="match status" value="1"/>
</dbReference>
<dbReference type="EMBL" id="VOHK01000003">
    <property type="protein sequence ID" value="TWT21443.1"/>
    <property type="molecule type" value="Genomic_DNA"/>
</dbReference>
<reference evidence="3 4" key="1">
    <citation type="journal article" date="2008" name="Int. J. Syst. Evol. Microbiol.">
        <title>Luteimonas marina sp. nov., isolated from seawater.</title>
        <authorList>
            <person name="Baik K.S."/>
            <person name="Park S.C."/>
            <person name="Kim M.S."/>
            <person name="Kim E.M."/>
            <person name="Park C."/>
            <person name="Chun J."/>
            <person name="Seong C.N."/>
        </authorList>
    </citation>
    <scope>NUCLEOTIDE SEQUENCE [LARGE SCALE GENOMIC DNA]</scope>
    <source>
        <strain evidence="3 4">FR1330</strain>
    </source>
</reference>
<dbReference type="AlphaFoldDB" id="A0A5C5U523"/>
<comment type="caution">
    <text evidence="3">The sequence shown here is derived from an EMBL/GenBank/DDBJ whole genome shotgun (WGS) entry which is preliminary data.</text>
</comment>
<accession>A0A5C5U523</accession>